<evidence type="ECO:0000313" key="2">
    <source>
        <dbReference type="Proteomes" id="UP000285875"/>
    </source>
</evidence>
<sequence length="212" mass="23283">MRVEAVCWDWNGTLLDDVEICREAMNRVLTENGRPVIDDLDAYRHLFRFPIPDFYADLGLGGTAYHDAASRYLDLVGESAPRAGLQPGARDALKGLAGRGMQQILASATPAPTLMAQLEPHHLASVFSEVLSAEDAYHASKRDVVASWLDRTGTPAERIVMVGDTNHDLEIADSLGMRFIHLTSGHQSLEGAGVHHIDSLDELDRALDRGWE</sequence>
<dbReference type="InterPro" id="IPR050155">
    <property type="entry name" value="HAD-like_hydrolase_sf"/>
</dbReference>
<evidence type="ECO:0000313" key="1">
    <source>
        <dbReference type="EMBL" id="AZZ39604.1"/>
    </source>
</evidence>
<name>A0A3T0RZS7_9ACTN</name>
<dbReference type="Pfam" id="PF13419">
    <property type="entry name" value="HAD_2"/>
    <property type="match status" value="1"/>
</dbReference>
<dbReference type="SUPFAM" id="SSF56784">
    <property type="entry name" value="HAD-like"/>
    <property type="match status" value="1"/>
</dbReference>
<proteinExistence type="predicted"/>
<dbReference type="PANTHER" id="PTHR43434:SF1">
    <property type="entry name" value="PHOSPHOGLYCOLATE PHOSPHATASE"/>
    <property type="match status" value="1"/>
</dbReference>
<organism evidence="1 2">
    <name type="scientific">Acidipropionibacterium jensenii</name>
    <dbReference type="NCBI Taxonomy" id="1749"/>
    <lineage>
        <taxon>Bacteria</taxon>
        <taxon>Bacillati</taxon>
        <taxon>Actinomycetota</taxon>
        <taxon>Actinomycetes</taxon>
        <taxon>Propionibacteriales</taxon>
        <taxon>Propionibacteriaceae</taxon>
        <taxon>Acidipropionibacterium</taxon>
    </lineage>
</organism>
<dbReference type="EMBL" id="CP025570">
    <property type="protein sequence ID" value="AZZ39604.1"/>
    <property type="molecule type" value="Genomic_DNA"/>
</dbReference>
<accession>A0A3T0RZS7</accession>
<dbReference type="RefSeq" id="WP_097798956.1">
    <property type="nucleotide sequence ID" value="NZ_CP025570.1"/>
</dbReference>
<dbReference type="GO" id="GO:0006281">
    <property type="term" value="P:DNA repair"/>
    <property type="evidence" value="ECO:0007669"/>
    <property type="project" value="TreeGrafter"/>
</dbReference>
<dbReference type="AlphaFoldDB" id="A0A3T0RZS7"/>
<dbReference type="KEGG" id="aji:C0Z10_07405"/>
<dbReference type="GO" id="GO:0008967">
    <property type="term" value="F:phosphoglycolate phosphatase activity"/>
    <property type="evidence" value="ECO:0007669"/>
    <property type="project" value="TreeGrafter"/>
</dbReference>
<dbReference type="SFLD" id="SFLDG01129">
    <property type="entry name" value="C1.5:_HAD__Beta-PGM__Phosphata"/>
    <property type="match status" value="1"/>
</dbReference>
<dbReference type="InterPro" id="IPR023198">
    <property type="entry name" value="PGP-like_dom2"/>
</dbReference>
<dbReference type="InterPro" id="IPR023214">
    <property type="entry name" value="HAD_sf"/>
</dbReference>
<dbReference type="Gene3D" id="3.40.50.1000">
    <property type="entry name" value="HAD superfamily/HAD-like"/>
    <property type="match status" value="1"/>
</dbReference>
<dbReference type="InterPro" id="IPR041492">
    <property type="entry name" value="HAD_2"/>
</dbReference>
<dbReference type="PANTHER" id="PTHR43434">
    <property type="entry name" value="PHOSPHOGLYCOLATE PHOSPHATASE"/>
    <property type="match status" value="1"/>
</dbReference>
<dbReference type="Gene3D" id="1.10.150.240">
    <property type="entry name" value="Putative phosphatase, domain 2"/>
    <property type="match status" value="1"/>
</dbReference>
<keyword evidence="1" id="KW-0378">Hydrolase</keyword>
<dbReference type="InterPro" id="IPR036412">
    <property type="entry name" value="HAD-like_sf"/>
</dbReference>
<reference evidence="2" key="1">
    <citation type="submission" date="2017-12" db="EMBL/GenBank/DDBJ databases">
        <title>Whole genome sequencing of Acidipropionibacterium jensenii strains JS279 and JS280.</title>
        <authorList>
            <person name="Deptula P."/>
            <person name="Laine P."/>
            <person name="Smolander O.-P."/>
            <person name="Paulin L."/>
            <person name="Auvinen P."/>
            <person name="Varmanen P."/>
        </authorList>
    </citation>
    <scope>NUCLEOTIDE SEQUENCE [LARGE SCALE GENOMIC DNA]</scope>
    <source>
        <strain evidence="2">JS280</strain>
    </source>
</reference>
<protein>
    <submittedName>
        <fullName evidence="1">HAD family hydrolase</fullName>
    </submittedName>
</protein>
<gene>
    <name evidence="1" type="ORF">C0Z10_07405</name>
</gene>
<dbReference type="SFLD" id="SFLDS00003">
    <property type="entry name" value="Haloacid_Dehalogenase"/>
    <property type="match status" value="1"/>
</dbReference>
<dbReference type="Proteomes" id="UP000285875">
    <property type="component" value="Chromosome"/>
</dbReference>
<dbReference type="GO" id="GO:0005829">
    <property type="term" value="C:cytosol"/>
    <property type="evidence" value="ECO:0007669"/>
    <property type="project" value="TreeGrafter"/>
</dbReference>